<name>A0A9E7KU69_9LILI</name>
<feature type="region of interest" description="Disordered" evidence="1">
    <location>
        <begin position="120"/>
        <end position="195"/>
    </location>
</feature>
<dbReference type="OrthoDB" id="1923043at2759"/>
<feature type="region of interest" description="Disordered" evidence="1">
    <location>
        <begin position="35"/>
        <end position="68"/>
    </location>
</feature>
<evidence type="ECO:0000256" key="1">
    <source>
        <dbReference type="SAM" id="MobiDB-lite"/>
    </source>
</evidence>
<gene>
    <name evidence="2" type="ORF">MUK42_30118</name>
</gene>
<dbReference type="Proteomes" id="UP001055439">
    <property type="component" value="Chromosome 8"/>
</dbReference>
<dbReference type="AlphaFoldDB" id="A0A9E7KU69"/>
<dbReference type="PANTHER" id="PTHR35490:SF2">
    <property type="entry name" value="BACTERIOPHAGE N4 ADSORPTION B PROTEIN"/>
    <property type="match status" value="1"/>
</dbReference>
<dbReference type="EMBL" id="CP097510">
    <property type="protein sequence ID" value="URE27634.1"/>
    <property type="molecule type" value="Genomic_DNA"/>
</dbReference>
<reference evidence="2" key="1">
    <citation type="submission" date="2022-05" db="EMBL/GenBank/DDBJ databases">
        <title>The Musa troglodytarum L. genome provides insights into the mechanism of non-climacteric behaviour and enrichment of carotenoids.</title>
        <authorList>
            <person name="Wang J."/>
        </authorList>
    </citation>
    <scope>NUCLEOTIDE SEQUENCE</scope>
    <source>
        <tissue evidence="2">Leaf</tissue>
    </source>
</reference>
<keyword evidence="3" id="KW-1185">Reference proteome</keyword>
<evidence type="ECO:0000313" key="3">
    <source>
        <dbReference type="Proteomes" id="UP001055439"/>
    </source>
</evidence>
<protein>
    <submittedName>
        <fullName evidence="2">Uncharacterized protein</fullName>
    </submittedName>
</protein>
<accession>A0A9E7KU69</accession>
<evidence type="ECO:0000313" key="2">
    <source>
        <dbReference type="EMBL" id="URE27634.1"/>
    </source>
</evidence>
<dbReference type="PANTHER" id="PTHR35490">
    <property type="entry name" value="BACTERIOPHAGE N4 ADSORPTION B PROTEIN"/>
    <property type="match status" value="1"/>
</dbReference>
<sequence>MPTFTAIALDRLLEPGSGMPKSPKPPPVPIKVVKAAQEATTRRSNPRPNIRPALYATPETTPIPDAPSWFPPHSPYLINHKRRGPRLVKSVLQSQACSTGPKPPDEEQKIEVVNGNGHDEEVQKAGHGQGSRGGSVVDESGGGELQDEHLGKGVIATEELGKPQSEDPERDDYTEDFFDPQDSLSTASNSEADDTCGRWKPITPLGEYYDAFDDILSDGSARSSYPNVDDELREMRLNVLMEIEKRTQAEEALVNLQNQWQQLSRRLSLVGLKLPTPPTVPEAVDVPASLHPAEELYQQVVVARFVADAVGRGCARAEVQLEMETQIASKNFEIARLSDRLQYYEAANKEMSQRNQEAIVTAIESFPTNWLQKWHDDNAAGVRGGKDGSGAQSVLPLHSVALPSRGLIFQYRNQLPRKLIIPQAVMKNEGKQMWQ</sequence>
<organism evidence="2 3">
    <name type="scientific">Musa troglodytarum</name>
    <name type="common">fe'i banana</name>
    <dbReference type="NCBI Taxonomy" id="320322"/>
    <lineage>
        <taxon>Eukaryota</taxon>
        <taxon>Viridiplantae</taxon>
        <taxon>Streptophyta</taxon>
        <taxon>Embryophyta</taxon>
        <taxon>Tracheophyta</taxon>
        <taxon>Spermatophyta</taxon>
        <taxon>Magnoliopsida</taxon>
        <taxon>Liliopsida</taxon>
        <taxon>Zingiberales</taxon>
        <taxon>Musaceae</taxon>
        <taxon>Musa</taxon>
    </lineage>
</organism>
<feature type="compositionally biased region" description="Acidic residues" evidence="1">
    <location>
        <begin position="168"/>
        <end position="179"/>
    </location>
</feature>
<proteinExistence type="predicted"/>
<feature type="compositionally biased region" description="Polar residues" evidence="1">
    <location>
        <begin position="38"/>
        <end position="47"/>
    </location>
</feature>